<dbReference type="InterPro" id="IPR032710">
    <property type="entry name" value="NTF2-like_dom_sf"/>
</dbReference>
<sequence>MRMTARSTATSSATQIRRLVASGTLIAAAMLTTRVAAAQATKGARVTSAAGVGAARDSADALATFRENIAAIHTRNKPRYLATYVHTPQLVRHSPTALETGYEGWPAITESAWPDTLIVKEMRVVPVAPGVVYGYYRYIGVPAPGDTLTGVSTRVFVRTSQGMRITVTASWNDAPPVTKR</sequence>
<evidence type="ECO:0000313" key="1">
    <source>
        <dbReference type="EMBL" id="QJR35407.1"/>
    </source>
</evidence>
<accession>A0A6M4IPG8</accession>
<keyword evidence="2" id="KW-1185">Reference proteome</keyword>
<proteinExistence type="predicted"/>
<name>A0A6M4IPG8_9BACT</name>
<gene>
    <name evidence="1" type="ORF">HKW67_07750</name>
</gene>
<dbReference type="RefSeq" id="WP_171224837.1">
    <property type="nucleotide sequence ID" value="NZ_CP053085.1"/>
</dbReference>
<protein>
    <recommendedName>
        <fullName evidence="3">Nuclear transport factor 2 family protein</fullName>
    </recommendedName>
</protein>
<reference evidence="1 2" key="1">
    <citation type="submission" date="2020-05" db="EMBL/GenBank/DDBJ databases">
        <title>Complete genome sequence of Gemmatimonas greenlandica TET16.</title>
        <authorList>
            <person name="Zeng Y."/>
        </authorList>
    </citation>
    <scope>NUCLEOTIDE SEQUENCE [LARGE SCALE GENOMIC DNA]</scope>
    <source>
        <strain evidence="1 2">TET16</strain>
    </source>
</reference>
<dbReference type="EMBL" id="CP053085">
    <property type="protein sequence ID" value="QJR35407.1"/>
    <property type="molecule type" value="Genomic_DNA"/>
</dbReference>
<organism evidence="1 2">
    <name type="scientific">Gemmatimonas groenlandica</name>
    <dbReference type="NCBI Taxonomy" id="2732249"/>
    <lineage>
        <taxon>Bacteria</taxon>
        <taxon>Pseudomonadati</taxon>
        <taxon>Gemmatimonadota</taxon>
        <taxon>Gemmatimonadia</taxon>
        <taxon>Gemmatimonadales</taxon>
        <taxon>Gemmatimonadaceae</taxon>
        <taxon>Gemmatimonas</taxon>
    </lineage>
</organism>
<evidence type="ECO:0000313" key="2">
    <source>
        <dbReference type="Proteomes" id="UP000500938"/>
    </source>
</evidence>
<dbReference type="Proteomes" id="UP000500938">
    <property type="component" value="Chromosome"/>
</dbReference>
<dbReference type="SUPFAM" id="SSF54427">
    <property type="entry name" value="NTF2-like"/>
    <property type="match status" value="1"/>
</dbReference>
<dbReference type="AlphaFoldDB" id="A0A6M4IPG8"/>
<dbReference type="KEGG" id="ggr:HKW67_07750"/>
<evidence type="ECO:0008006" key="3">
    <source>
        <dbReference type="Google" id="ProtNLM"/>
    </source>
</evidence>